<reference evidence="2 3" key="1">
    <citation type="submission" date="2015-07" db="EMBL/GenBank/DDBJ databases">
        <title>Draft genome of Bellilinea caldifistulae DSM 17877.</title>
        <authorList>
            <person name="Hemp J."/>
            <person name="Ward L.M."/>
            <person name="Pace L.A."/>
            <person name="Fischer W.W."/>
        </authorList>
    </citation>
    <scope>NUCLEOTIDE SEQUENCE [LARGE SCALE GENOMIC DNA]</scope>
    <source>
        <strain evidence="2 3">GOMI-1</strain>
    </source>
</reference>
<feature type="transmembrane region" description="Helical" evidence="1">
    <location>
        <begin position="1016"/>
        <end position="1036"/>
    </location>
</feature>
<feature type="transmembrane region" description="Helical" evidence="1">
    <location>
        <begin position="1048"/>
        <end position="1066"/>
    </location>
</feature>
<feature type="transmembrane region" description="Helical" evidence="1">
    <location>
        <begin position="368"/>
        <end position="386"/>
    </location>
</feature>
<organism evidence="2 3">
    <name type="scientific">Bellilinea caldifistulae</name>
    <dbReference type="NCBI Taxonomy" id="360411"/>
    <lineage>
        <taxon>Bacteria</taxon>
        <taxon>Bacillati</taxon>
        <taxon>Chloroflexota</taxon>
        <taxon>Anaerolineae</taxon>
        <taxon>Anaerolineales</taxon>
        <taxon>Anaerolineaceae</taxon>
        <taxon>Bellilinea</taxon>
    </lineage>
</organism>
<feature type="transmembrane region" description="Helical" evidence="1">
    <location>
        <begin position="1141"/>
        <end position="1162"/>
    </location>
</feature>
<evidence type="ECO:0000313" key="3">
    <source>
        <dbReference type="Proteomes" id="UP000050514"/>
    </source>
</evidence>
<feature type="transmembrane region" description="Helical" evidence="1">
    <location>
        <begin position="1373"/>
        <end position="1395"/>
    </location>
</feature>
<feature type="transmembrane region" description="Helical" evidence="1">
    <location>
        <begin position="1112"/>
        <end position="1135"/>
    </location>
</feature>
<evidence type="ECO:0000313" key="2">
    <source>
        <dbReference type="EMBL" id="KPL74894.1"/>
    </source>
</evidence>
<feature type="transmembrane region" description="Helical" evidence="1">
    <location>
        <begin position="176"/>
        <end position="196"/>
    </location>
</feature>
<dbReference type="InterPro" id="IPR018746">
    <property type="entry name" value="DUF2298"/>
</dbReference>
<dbReference type="Proteomes" id="UP000050514">
    <property type="component" value="Unassembled WGS sequence"/>
</dbReference>
<sequence>MSEGVSTTKKVQSRLFIEPIRLSWLLDICLLGVLLVGLILRFNGLEWGEGQYLHPDERFLVWVTADLKPVDRVGDYFDTAQSTLNPHNVGHRFFVYGTFPIFLTRYLAEWAFSSNGWEQIIVVGRSLSALFDLLTVLLVFLIGERLWGKVAGILGATFSALAVLQIQQAHFYTTDSFATFFSTLAIYFAVRLATLTEKPVEEQSSRNLVEKIDARVVWNCAVFGAAAGLAAACKIHVGVVALILPGVLLWGYFNPRRENRFFTPMEVLGGLLIGGLSAFVIFRLFQPYAFQGPQVWNVLPNPLWVENLKSLLAQTGGDVDFPPALQWARRPITFSFQNMVLWGMGLPMGLLAWTGMIWLGWQLIKNRFTHPFTAVWGWTVLFFIWQSLQGNPTMRYQLPIYPILALTAGWTIFALWEKANHVYRNNPVKIRQSRWGIIGLGLIVMGLTAGWAVAFDGIYTRPVTRVEASRWIYQNVPGAVNLTIRMENEEYHQPLAFTSLMVLQRGEAIHTSFRAAQSGTISEIYFDNIRDLTLNDNPKTLLVTIQEAGEVYAAKGSGMLMQTFAENQPRPHRLVLDFPLAVEAGKLYTISVWFEGAETALSLQGGGAVLIRNEEGTFRQLLVDWTESVRSNRPLEITFQPLRSGLLNEIGFYRIVDRTASQGMKTFRIEVFDRSIAGQPLSNAILTDDFTAEGLDARGKSVSLALNPPLKVEAGKTYTIQMDLVEGEGEIVFFPAAGVNETVWDDGLPLRLEGFDPYGGIYPRDLTLDLYADDSVEKREQMIDLLNRADYIYISSNRQWGTTTRLPERYPLTTAYYRYLLGCPAEKDLLWCYRVAQPGMFNGQLGFELVAVFQSNPKLGGVEINTQFAEEAFTVYDHPKVLIFKKIEGFDPLQTARLLRSVDLSAVIHVLPGRAPSYPANLMLPDHLLALQRSGGTWAELFDSNGLLNRFPMLGWLIWYLVISVVGWIAYPILRVAMKGLPDHGFPLSKIAGLLFLSWGVWLIASLGGRFERSTITIVFLILLLFSGLATFWQRNDLIEEFRERKAYYLRVEGIGLAFFIFFTLIRIGNPDLWHPAFGGEKPMDFAYFNAILKSTVFPPYNPWYSGGYINYYYYGFVLAGVPTKWLGIIPSIAYNLILPTMFATFALGAFSAGWNIAAHFLKESRQSDEGVGGKRSVFGKPFWMGLGSAIAALILGNLGTARMIWHGLMRLAMSGSSLEEANFFLKLSWTIQGLSRFLAGARLPYSTGDWYWIPSRALPGEAITEFPFFTFLYADPHAHLFALPLTMLALGWCLSVVFGQWRWGFNQVKTVPAFLLSLLVGGLVIGVLRPTNTWDMPTYLGLGVSALVYSAIRYDSSWDAYLKGIPVWLKRLAVGLGASLVLTGLSFLLFLPYSQWYAQGYGSVQLWEGSRSPVASYLTHWGLFFFVIASWLVYETIHWMANTPLSSLQKLRPWRFWIFSGLGIYLLAVVLLNVSLKVEIAFYPLTIAVWCLILLLRPYQPDAKRAVLFLIGTGVTLTLMVEVIVLVGDIGRMNTVFKFYLQAWNLLAISAAAATGWLLPAIESQWKSGWKPVWQFVLSALLVAALLYPLMAGAAKVRDRMSSIAPHGLDGMAYMRTAEYSDQGRTMDLSQDYRAIRWMQENVKGSPVIVEANTPLYRWGSRFSIYTGLPTIIGWDWHQRQQRAAVQNDFTVQNRILDVAEIYNSLSKEVVRELLDRYAVQYIIVGQLEQAYYEPAGLSKFPQWDGELWKEVYRDMDTVIYEVIP</sequence>
<accession>A0A0P6X1T0</accession>
<feature type="transmembrane region" description="Helical" evidence="1">
    <location>
        <begin position="261"/>
        <end position="285"/>
    </location>
</feature>
<feature type="transmembrane region" description="Helical" evidence="1">
    <location>
        <begin position="1507"/>
        <end position="1528"/>
    </location>
</feature>
<feature type="transmembrane region" description="Helical" evidence="1">
    <location>
        <begin position="216"/>
        <end position="249"/>
    </location>
</feature>
<feature type="transmembrane region" description="Helical" evidence="1">
    <location>
        <begin position="1415"/>
        <end position="1435"/>
    </location>
</feature>
<feature type="transmembrane region" description="Helical" evidence="1">
    <location>
        <begin position="398"/>
        <end position="416"/>
    </location>
</feature>
<feature type="transmembrane region" description="Helical" evidence="1">
    <location>
        <begin position="986"/>
        <end position="1004"/>
    </location>
</feature>
<feature type="transmembrane region" description="Helical" evidence="1">
    <location>
        <begin position="1455"/>
        <end position="1475"/>
    </location>
</feature>
<feature type="transmembrane region" description="Helical" evidence="1">
    <location>
        <begin position="1183"/>
        <end position="1206"/>
    </location>
</feature>
<feature type="transmembrane region" description="Helical" evidence="1">
    <location>
        <begin position="1311"/>
        <end position="1329"/>
    </location>
</feature>
<feature type="transmembrane region" description="Helical" evidence="1">
    <location>
        <begin position="1086"/>
        <end position="1105"/>
    </location>
</feature>
<evidence type="ECO:0000256" key="1">
    <source>
        <dbReference type="SAM" id="Phobius"/>
    </source>
</evidence>
<feature type="transmembrane region" description="Helical" evidence="1">
    <location>
        <begin position="21"/>
        <end position="40"/>
    </location>
</feature>
<dbReference type="RefSeq" id="WP_061915761.1">
    <property type="nucleotide sequence ID" value="NZ_DF967971.1"/>
</dbReference>
<dbReference type="PANTHER" id="PTHR10790:SF51">
    <property type="entry name" value="TETRATRICOPEPTIDE REPEAT PROTEIN"/>
    <property type="match status" value="1"/>
</dbReference>
<keyword evidence="1" id="KW-1133">Transmembrane helix</keyword>
<keyword evidence="3" id="KW-1185">Reference proteome</keyword>
<evidence type="ECO:0008006" key="4">
    <source>
        <dbReference type="Google" id="ProtNLM"/>
    </source>
</evidence>
<feature type="transmembrane region" description="Helical" evidence="1">
    <location>
        <begin position="120"/>
        <end position="140"/>
    </location>
</feature>
<keyword evidence="1" id="KW-0472">Membrane</keyword>
<dbReference type="PANTHER" id="PTHR10790">
    <property type="entry name" value="TPR-DOMAIN CONTAINING PROTEIN"/>
    <property type="match status" value="1"/>
</dbReference>
<feature type="transmembrane region" description="Helical" evidence="1">
    <location>
        <begin position="953"/>
        <end position="974"/>
    </location>
</feature>
<dbReference type="STRING" id="360411.AC812_10220"/>
<name>A0A0P6X1T0_9CHLR</name>
<feature type="transmembrane region" description="Helical" evidence="1">
    <location>
        <begin position="339"/>
        <end position="361"/>
    </location>
</feature>
<proteinExistence type="predicted"/>
<feature type="transmembrane region" description="Helical" evidence="1">
    <location>
        <begin position="1540"/>
        <end position="1562"/>
    </location>
</feature>
<comment type="caution">
    <text evidence="2">The sequence shown here is derived from an EMBL/GenBank/DDBJ whole genome shotgun (WGS) entry which is preliminary data.</text>
</comment>
<feature type="transmembrane region" description="Helical" evidence="1">
    <location>
        <begin position="437"/>
        <end position="459"/>
    </location>
</feature>
<feature type="transmembrane region" description="Helical" evidence="1">
    <location>
        <begin position="1574"/>
        <end position="1592"/>
    </location>
</feature>
<dbReference type="PATRIC" id="fig|360411.5.peg.2657"/>
<feature type="transmembrane region" description="Helical" evidence="1">
    <location>
        <begin position="146"/>
        <end position="164"/>
    </location>
</feature>
<dbReference type="OrthoDB" id="134460at2"/>
<dbReference type="NCBIfam" id="TIGR03662">
    <property type="entry name" value="Chlor_Arch_YYY"/>
    <property type="match status" value="1"/>
</dbReference>
<feature type="transmembrane region" description="Helical" evidence="1">
    <location>
        <begin position="1335"/>
        <end position="1353"/>
    </location>
</feature>
<keyword evidence="1" id="KW-0812">Transmembrane</keyword>
<dbReference type="EMBL" id="LGHJ01000016">
    <property type="protein sequence ID" value="KPL74894.1"/>
    <property type="molecule type" value="Genomic_DNA"/>
</dbReference>
<feature type="transmembrane region" description="Helical" evidence="1">
    <location>
        <begin position="1481"/>
        <end position="1500"/>
    </location>
</feature>
<gene>
    <name evidence="2" type="ORF">AC812_10220</name>
</gene>
<dbReference type="Pfam" id="PF10060">
    <property type="entry name" value="DUF2298"/>
    <property type="match status" value="1"/>
</dbReference>
<feature type="transmembrane region" description="Helical" evidence="1">
    <location>
        <begin position="1279"/>
        <end position="1299"/>
    </location>
</feature>
<protein>
    <recommendedName>
        <fullName evidence="4">Glycosyltransferase RgtA/B/C/D-like domain-containing protein</fullName>
    </recommendedName>
</protein>